<dbReference type="SUPFAM" id="SSF103190">
    <property type="entry name" value="Sensory domain-like"/>
    <property type="match status" value="1"/>
</dbReference>
<keyword evidence="4" id="KW-1003">Cell membrane</keyword>
<evidence type="ECO:0000256" key="6">
    <source>
        <dbReference type="ARBA" id="ARBA00022679"/>
    </source>
</evidence>
<evidence type="ECO:0000256" key="2">
    <source>
        <dbReference type="ARBA" id="ARBA00004651"/>
    </source>
</evidence>
<dbReference type="InterPro" id="IPR029151">
    <property type="entry name" value="Sensor-like_sf"/>
</dbReference>
<dbReference type="CDD" id="cd12914">
    <property type="entry name" value="PDC1_DGC_like"/>
    <property type="match status" value="1"/>
</dbReference>
<dbReference type="RefSeq" id="WP_209841820.1">
    <property type="nucleotide sequence ID" value="NZ_JAGGJP010000012.1"/>
</dbReference>
<dbReference type="PROSITE" id="PS50109">
    <property type="entry name" value="HIS_KIN"/>
    <property type="match status" value="1"/>
</dbReference>
<comment type="catalytic activity">
    <reaction evidence="1">
        <text>ATP + protein L-histidine = ADP + protein N-phospho-L-histidine.</text>
        <dbReference type="EC" id="2.7.13.3"/>
    </reaction>
</comment>
<dbReference type="PANTHER" id="PTHR43065">
    <property type="entry name" value="SENSOR HISTIDINE KINASE"/>
    <property type="match status" value="1"/>
</dbReference>
<feature type="coiled-coil region" evidence="13">
    <location>
        <begin position="320"/>
        <end position="382"/>
    </location>
</feature>
<keyword evidence="7" id="KW-0812">Transmembrane</keyword>
<reference evidence="16" key="1">
    <citation type="journal article" date="2019" name="Int. J. Syst. Evol. Microbiol.">
        <title>The Global Catalogue of Microorganisms (GCM) 10K type strain sequencing project: providing services to taxonomists for standard genome sequencing and annotation.</title>
        <authorList>
            <consortium name="The Broad Institute Genomics Platform"/>
            <consortium name="The Broad Institute Genome Sequencing Center for Infectious Disease"/>
            <person name="Wu L."/>
            <person name="Ma J."/>
        </authorList>
    </citation>
    <scope>NUCLEOTIDE SEQUENCE [LARGE SCALE GENOMIC DNA]</scope>
    <source>
        <strain evidence="16">KACC 11588</strain>
    </source>
</reference>
<dbReference type="Gene3D" id="3.30.565.10">
    <property type="entry name" value="Histidine kinase-like ATPase, C-terminal domain"/>
    <property type="match status" value="1"/>
</dbReference>
<evidence type="ECO:0000256" key="1">
    <source>
        <dbReference type="ARBA" id="ARBA00000085"/>
    </source>
</evidence>
<feature type="domain" description="Histidine kinase" evidence="14">
    <location>
        <begin position="398"/>
        <end position="611"/>
    </location>
</feature>
<dbReference type="SUPFAM" id="SSF47384">
    <property type="entry name" value="Homodimeric domain of signal transducing histidine kinase"/>
    <property type="match status" value="1"/>
</dbReference>
<keyword evidence="9" id="KW-0418">Kinase</keyword>
<organism evidence="15 16">
    <name type="scientific">Rubellimicrobium aerolatum</name>
    <dbReference type="NCBI Taxonomy" id="490979"/>
    <lineage>
        <taxon>Bacteria</taxon>
        <taxon>Pseudomonadati</taxon>
        <taxon>Pseudomonadota</taxon>
        <taxon>Alphaproteobacteria</taxon>
        <taxon>Rhodobacterales</taxon>
        <taxon>Roseobacteraceae</taxon>
        <taxon>Rubellimicrobium</taxon>
    </lineage>
</organism>
<dbReference type="Gene3D" id="1.10.287.130">
    <property type="match status" value="1"/>
</dbReference>
<dbReference type="EMBL" id="JBHSNA010000012">
    <property type="protein sequence ID" value="MFC5567254.1"/>
    <property type="molecule type" value="Genomic_DNA"/>
</dbReference>
<dbReference type="InterPro" id="IPR003594">
    <property type="entry name" value="HATPase_dom"/>
</dbReference>
<dbReference type="InterPro" id="IPR003661">
    <property type="entry name" value="HisK_dim/P_dom"/>
</dbReference>
<dbReference type="Proteomes" id="UP001596056">
    <property type="component" value="Unassembled WGS sequence"/>
</dbReference>
<evidence type="ECO:0000313" key="16">
    <source>
        <dbReference type="Proteomes" id="UP001596056"/>
    </source>
</evidence>
<evidence type="ECO:0000256" key="7">
    <source>
        <dbReference type="ARBA" id="ARBA00022692"/>
    </source>
</evidence>
<dbReference type="InterPro" id="IPR036097">
    <property type="entry name" value="HisK_dim/P_sf"/>
</dbReference>
<dbReference type="InterPro" id="IPR017055">
    <property type="entry name" value="Sig_transdc_His_kinase_DctB"/>
</dbReference>
<comment type="subcellular location">
    <subcellularLocation>
        <location evidence="2">Cell membrane</location>
        <topology evidence="2">Multi-pass membrane protein</topology>
    </subcellularLocation>
</comment>
<keyword evidence="12" id="KW-0902">Two-component regulatory system</keyword>
<protein>
    <recommendedName>
        <fullName evidence="3">histidine kinase</fullName>
        <ecNumber evidence="3">2.7.13.3</ecNumber>
    </recommendedName>
</protein>
<keyword evidence="5" id="KW-0597">Phosphoprotein</keyword>
<evidence type="ECO:0000256" key="13">
    <source>
        <dbReference type="SAM" id="Coils"/>
    </source>
</evidence>
<dbReference type="InterPro" id="IPR036890">
    <property type="entry name" value="HATPase_C_sf"/>
</dbReference>
<dbReference type="EC" id="2.7.13.3" evidence="3"/>
<dbReference type="PRINTS" id="PR00344">
    <property type="entry name" value="BCTRLSENSOR"/>
</dbReference>
<accession>A0ABW0SEF5</accession>
<comment type="caution">
    <text evidence="15">The sequence shown here is derived from an EMBL/GenBank/DDBJ whole genome shotgun (WGS) entry which is preliminary data.</text>
</comment>
<dbReference type="CDD" id="cd00082">
    <property type="entry name" value="HisKA"/>
    <property type="match status" value="1"/>
</dbReference>
<keyword evidence="11" id="KW-1133">Transmembrane helix</keyword>
<evidence type="ECO:0000256" key="10">
    <source>
        <dbReference type="ARBA" id="ARBA00022840"/>
    </source>
</evidence>
<evidence type="ECO:0000256" key="8">
    <source>
        <dbReference type="ARBA" id="ARBA00022741"/>
    </source>
</evidence>
<dbReference type="PANTHER" id="PTHR43065:SF46">
    <property type="entry name" value="C4-DICARBOXYLATE TRANSPORT SENSOR PROTEIN DCTB"/>
    <property type="match status" value="1"/>
</dbReference>
<dbReference type="Gene3D" id="3.30.450.20">
    <property type="entry name" value="PAS domain"/>
    <property type="match status" value="2"/>
</dbReference>
<keyword evidence="16" id="KW-1185">Reference proteome</keyword>
<gene>
    <name evidence="15" type="ORF">ACFPOC_12650</name>
</gene>
<dbReference type="SUPFAM" id="SSF55874">
    <property type="entry name" value="ATPase domain of HSP90 chaperone/DNA topoisomerase II/histidine kinase"/>
    <property type="match status" value="1"/>
</dbReference>
<dbReference type="PIRSF" id="PIRSF036431">
    <property type="entry name" value="STHK_DctB"/>
    <property type="match status" value="1"/>
</dbReference>
<keyword evidence="10 15" id="KW-0067">ATP-binding</keyword>
<dbReference type="InterPro" id="IPR004358">
    <property type="entry name" value="Sig_transdc_His_kin-like_C"/>
</dbReference>
<evidence type="ECO:0000256" key="4">
    <source>
        <dbReference type="ARBA" id="ARBA00022475"/>
    </source>
</evidence>
<dbReference type="GO" id="GO:0005524">
    <property type="term" value="F:ATP binding"/>
    <property type="evidence" value="ECO:0007669"/>
    <property type="project" value="UniProtKB-KW"/>
</dbReference>
<evidence type="ECO:0000256" key="11">
    <source>
        <dbReference type="ARBA" id="ARBA00022989"/>
    </source>
</evidence>
<dbReference type="InterPro" id="IPR005467">
    <property type="entry name" value="His_kinase_dom"/>
</dbReference>
<keyword evidence="8" id="KW-0547">Nucleotide-binding</keyword>
<evidence type="ECO:0000256" key="9">
    <source>
        <dbReference type="ARBA" id="ARBA00022777"/>
    </source>
</evidence>
<evidence type="ECO:0000256" key="12">
    <source>
        <dbReference type="ARBA" id="ARBA00023012"/>
    </source>
</evidence>
<evidence type="ECO:0000256" key="5">
    <source>
        <dbReference type="ARBA" id="ARBA00022553"/>
    </source>
</evidence>
<dbReference type="SMART" id="SM00388">
    <property type="entry name" value="HisKA"/>
    <property type="match status" value="1"/>
</dbReference>
<dbReference type="Pfam" id="PF02518">
    <property type="entry name" value="HATPase_c"/>
    <property type="match status" value="1"/>
</dbReference>
<keyword evidence="6" id="KW-0808">Transferase</keyword>
<name>A0ABW0SEF5_9RHOB</name>
<keyword evidence="11" id="KW-0472">Membrane</keyword>
<sequence length="622" mass="66127">MTRTTMARRSWGATALLAVGLLVVVALVVERAATRFHLREGHARAEATLNLAASGLGGWLRRFEVVPQLLADDEALQRLVLEPDAIDFPHRLAEANRWLEERNAILGSSELYVIGLDGTTLAASNAHRPDSFVGQNFAYRPYFTEARAGRIGRFFGLGTTSGVRGYYFAGPIRDAAGRVAGVIAVKVGLDGLEAEWSAGVESVLVSDPEGIAFLSSEPGWRYATFGPLGPDRLARSQASRRYADVAPREAPARRARVGGIDLLAVASPGGREAEYVEVRRPMPSAGWTLHVLLDTAPLRDQARLAAALAATLLGALGLGLLALRQRLQRGRERLASKEAAKAELERRVARRTAELQAANRLIAAEVAERRAAESELRRTQADLVQAGKLAALGRISAALSHEMNQPLAAVRNYADNAMLLLDRGDPARVRDNLGQILKLVDRMAAIARHLREVARKPESPLQDVDLPEAVAEALAVAGPRLAAVGAEVSTDLPASVGPVRAGPVRLQQVLVNLLANAADAVEGRPLRRIRVAARPEGGRVLLEVSDTGPGVAPAIADRIFDPFFTTKGVGAGLGLGLSISYNIVKDFGGDLSVRPEPGGGATFAVALDPAPARIAPRGIAAE</sequence>
<dbReference type="Pfam" id="PF00512">
    <property type="entry name" value="HisKA"/>
    <property type="match status" value="1"/>
</dbReference>
<evidence type="ECO:0000256" key="3">
    <source>
        <dbReference type="ARBA" id="ARBA00012438"/>
    </source>
</evidence>
<keyword evidence="13" id="KW-0175">Coiled coil</keyword>
<dbReference type="SMART" id="SM00387">
    <property type="entry name" value="HATPase_c"/>
    <property type="match status" value="1"/>
</dbReference>
<evidence type="ECO:0000259" key="14">
    <source>
        <dbReference type="PROSITE" id="PS50109"/>
    </source>
</evidence>
<proteinExistence type="predicted"/>
<evidence type="ECO:0000313" key="15">
    <source>
        <dbReference type="EMBL" id="MFC5567254.1"/>
    </source>
</evidence>